<feature type="chain" id="PRO_5046948730" evidence="2">
    <location>
        <begin position="20"/>
        <end position="407"/>
    </location>
</feature>
<dbReference type="PANTHER" id="PTHR38442:SF1">
    <property type="entry name" value="INNER MEMBRANE PROTEIN"/>
    <property type="match status" value="1"/>
</dbReference>
<feature type="transmembrane region" description="Helical" evidence="1">
    <location>
        <begin position="29"/>
        <end position="54"/>
    </location>
</feature>
<accession>A0ABV6PS59</accession>
<comment type="caution">
    <text evidence="3">The sequence shown here is derived from an EMBL/GenBank/DDBJ whole genome shotgun (WGS) entry which is preliminary data.</text>
</comment>
<keyword evidence="4" id="KW-1185">Reference proteome</keyword>
<evidence type="ECO:0000313" key="4">
    <source>
        <dbReference type="Proteomes" id="UP001589834"/>
    </source>
</evidence>
<keyword evidence="2" id="KW-0732">Signal</keyword>
<dbReference type="PANTHER" id="PTHR38442">
    <property type="entry name" value="INNER MEMBRANE PROTEIN-RELATED"/>
    <property type="match status" value="1"/>
</dbReference>
<evidence type="ECO:0000256" key="1">
    <source>
        <dbReference type="SAM" id="Phobius"/>
    </source>
</evidence>
<evidence type="ECO:0000313" key="3">
    <source>
        <dbReference type="EMBL" id="MFC0592686.1"/>
    </source>
</evidence>
<dbReference type="InterPro" id="IPR007383">
    <property type="entry name" value="DUF445"/>
</dbReference>
<keyword evidence="1" id="KW-0472">Membrane</keyword>
<keyword evidence="1" id="KW-0812">Transmembrane</keyword>
<feature type="signal peptide" evidence="2">
    <location>
        <begin position="1"/>
        <end position="19"/>
    </location>
</feature>
<sequence length="407" mass="44631">MKRVALALLLAAAALYALATWMAPRHLAWGYVAAFAEAAMVGAIADWFAVVALFRRPLGLPIPHTAIIPANKDRIGQRLAGFIVTHFLSTEQVTARLADFDAAGRLAAWLADRGHAERLAGRLSGVGGWVVQALDDPRVHPFVTELARSGLRQIDVARLSGQLIEALMRERRHQVLLDGVLAQLARWLGEDAVQDAISEAIAREVRVLRRVGLDQVAARLATRKVVLMIARSLLELAEDPQHRLRLAFDEQVADWAARLQEDDALRARVLRLRDELLQRPELAASVRGLWSELLAWLQAGLSAQDSWLRQRSAAGLQALGQRLAADRAVRAWINGELRAAAPRLLERHRDAIAALIEARVAGWDAGELSAELERHIGNDLQYIRINGTLVGGLVGLLIHTVTAWAGG</sequence>
<protein>
    <submittedName>
        <fullName evidence="3">DUF445 domain-containing protein</fullName>
    </submittedName>
</protein>
<proteinExistence type="predicted"/>
<dbReference type="Pfam" id="PF04286">
    <property type="entry name" value="DUF445"/>
    <property type="match status" value="1"/>
</dbReference>
<dbReference type="Proteomes" id="UP001589834">
    <property type="component" value="Unassembled WGS sequence"/>
</dbReference>
<reference evidence="3 4" key="1">
    <citation type="submission" date="2024-09" db="EMBL/GenBank/DDBJ databases">
        <authorList>
            <person name="Sun Q."/>
            <person name="Mori K."/>
        </authorList>
    </citation>
    <scope>NUCLEOTIDE SEQUENCE [LARGE SCALE GENOMIC DNA]</scope>
    <source>
        <strain evidence="3 4">NCAIM B.02336</strain>
    </source>
</reference>
<dbReference type="EMBL" id="JBHLTN010000017">
    <property type="protein sequence ID" value="MFC0592686.1"/>
    <property type="molecule type" value="Genomic_DNA"/>
</dbReference>
<name>A0ABV6PS59_9BURK</name>
<keyword evidence="1" id="KW-1133">Transmembrane helix</keyword>
<organism evidence="3 4">
    <name type="scientific">Ottowia pentelensis</name>
    <dbReference type="NCBI Taxonomy" id="511108"/>
    <lineage>
        <taxon>Bacteria</taxon>
        <taxon>Pseudomonadati</taxon>
        <taxon>Pseudomonadota</taxon>
        <taxon>Betaproteobacteria</taxon>
        <taxon>Burkholderiales</taxon>
        <taxon>Comamonadaceae</taxon>
        <taxon>Ottowia</taxon>
    </lineage>
</organism>
<gene>
    <name evidence="3" type="ORF">ACFFGG_08965</name>
</gene>
<evidence type="ECO:0000256" key="2">
    <source>
        <dbReference type="SAM" id="SignalP"/>
    </source>
</evidence>